<proteinExistence type="predicted"/>
<reference evidence="2 3" key="1">
    <citation type="submission" date="2023-04" db="EMBL/GenBank/DDBJ databases">
        <title>Genome of Basidiobolus ranarum AG-B5.</title>
        <authorList>
            <person name="Stajich J.E."/>
            <person name="Carter-House D."/>
            <person name="Gryganskyi A."/>
        </authorList>
    </citation>
    <scope>NUCLEOTIDE SEQUENCE [LARGE SCALE GENOMIC DNA]</scope>
    <source>
        <strain evidence="2 3">AG-B5</strain>
    </source>
</reference>
<comment type="caution">
    <text evidence="2">The sequence shown here is derived from an EMBL/GenBank/DDBJ whole genome shotgun (WGS) entry which is preliminary data.</text>
</comment>
<name>A0ABR2VV76_9FUNG</name>
<sequence length="165" mass="18715">MLTSDKLASLQTQIKRLKVRSAPPPARTVATSNHIQIKPVEEPTDLVNENSALIKTIKNQDKLLLEIREELEKSKQAAQESASRLQECLVQISALENEKLQIKGVNQTLMEENESYQVLLHEKTMNGRFMLNPILQVYPFTISKAIFLFNLPIDDLFVSRIASTL</sequence>
<feature type="coiled-coil region" evidence="1">
    <location>
        <begin position="57"/>
        <end position="115"/>
    </location>
</feature>
<accession>A0ABR2VV76</accession>
<keyword evidence="3" id="KW-1185">Reference proteome</keyword>
<dbReference type="EMBL" id="JASJQH010007631">
    <property type="protein sequence ID" value="KAK9703482.1"/>
    <property type="molecule type" value="Genomic_DNA"/>
</dbReference>
<evidence type="ECO:0000313" key="3">
    <source>
        <dbReference type="Proteomes" id="UP001479436"/>
    </source>
</evidence>
<keyword evidence="1" id="KW-0175">Coiled coil</keyword>
<gene>
    <name evidence="2" type="ORF">K7432_010694</name>
</gene>
<evidence type="ECO:0000313" key="2">
    <source>
        <dbReference type="EMBL" id="KAK9703482.1"/>
    </source>
</evidence>
<organism evidence="2 3">
    <name type="scientific">Basidiobolus ranarum</name>
    <dbReference type="NCBI Taxonomy" id="34480"/>
    <lineage>
        <taxon>Eukaryota</taxon>
        <taxon>Fungi</taxon>
        <taxon>Fungi incertae sedis</taxon>
        <taxon>Zoopagomycota</taxon>
        <taxon>Entomophthoromycotina</taxon>
        <taxon>Basidiobolomycetes</taxon>
        <taxon>Basidiobolales</taxon>
        <taxon>Basidiobolaceae</taxon>
        <taxon>Basidiobolus</taxon>
    </lineage>
</organism>
<protein>
    <submittedName>
        <fullName evidence="2">Uncharacterized protein</fullName>
    </submittedName>
</protein>
<evidence type="ECO:0000256" key="1">
    <source>
        <dbReference type="SAM" id="Coils"/>
    </source>
</evidence>
<dbReference type="Proteomes" id="UP001479436">
    <property type="component" value="Unassembled WGS sequence"/>
</dbReference>